<protein>
    <submittedName>
        <fullName evidence="1">TolC family protein</fullName>
    </submittedName>
</protein>
<keyword evidence="2" id="KW-1185">Reference proteome</keyword>
<proteinExistence type="predicted"/>
<name>A0ABR7KWM1_9SPHI</name>
<comment type="caution">
    <text evidence="1">The sequence shown here is derived from an EMBL/GenBank/DDBJ whole genome shotgun (WGS) entry which is preliminary data.</text>
</comment>
<dbReference type="EMBL" id="JACRYL010000021">
    <property type="protein sequence ID" value="MBC6112472.1"/>
    <property type="molecule type" value="Genomic_DNA"/>
</dbReference>
<reference evidence="1 2" key="1">
    <citation type="submission" date="2020-08" db="EMBL/GenBank/DDBJ databases">
        <authorList>
            <person name="Sun Q."/>
            <person name="Inoue M."/>
        </authorList>
    </citation>
    <scope>NUCLEOTIDE SEQUENCE [LARGE SCALE GENOMIC DNA]</scope>
    <source>
        <strain evidence="1 2">CCM 8938</strain>
    </source>
</reference>
<dbReference type="Proteomes" id="UP000652755">
    <property type="component" value="Unassembled WGS sequence"/>
</dbReference>
<gene>
    <name evidence="1" type="ORF">H7U22_18775</name>
</gene>
<accession>A0ABR7KWM1</accession>
<sequence length="423" mass="48176">MEKFKTIKINMIYKLFATVLLIVSGTMVRAQEAVKNLDYYLSQARLSSPVLKDFENQRKSAGIDSLIIRATAKPQVTGTGTGLYAPIIHGYGYDEVITNGQALEAMLNVNYDLLNKKRINNQLEGIRIQSDSLRYAGQLSLFDLNKSIIDQYVTAFAGQQQVDFNREVVALLDREEKLLKTLTRSNIYKQSEYLTFLVTLQQQQLSLKQAELQFKNDYATLNYLAGITDTTQVSLAAPKLQSEVFSGDKSFFTKRFELDSIKNINLRKGIDLNYKPKLGIHANGGYSSSLVLQPYKNFGASLGFTFSVQIYDGHQRKMQYDKLAISSNTVAGYREFFTRQRTQQINLIRQQLSQTDALFGKINEQIRLSKGLIDVDSKLLHTGDLKVSDFIIAINNYLSAQNLLRQTNINRLKLINQFNYWNR</sequence>
<dbReference type="SUPFAM" id="SSF56954">
    <property type="entry name" value="Outer membrane efflux proteins (OEP)"/>
    <property type="match status" value="1"/>
</dbReference>
<dbReference type="Gene3D" id="1.20.1600.10">
    <property type="entry name" value="Outer membrane efflux proteins (OEP)"/>
    <property type="match status" value="1"/>
</dbReference>
<evidence type="ECO:0000313" key="2">
    <source>
        <dbReference type="Proteomes" id="UP000652755"/>
    </source>
</evidence>
<organism evidence="1 2">
    <name type="scientific">Pedobacter fastidiosus</name>
    <dbReference type="NCBI Taxonomy" id="2765361"/>
    <lineage>
        <taxon>Bacteria</taxon>
        <taxon>Pseudomonadati</taxon>
        <taxon>Bacteroidota</taxon>
        <taxon>Sphingobacteriia</taxon>
        <taxon>Sphingobacteriales</taxon>
        <taxon>Sphingobacteriaceae</taxon>
        <taxon>Pedobacter</taxon>
    </lineage>
</organism>
<evidence type="ECO:0000313" key="1">
    <source>
        <dbReference type="EMBL" id="MBC6112472.1"/>
    </source>
</evidence>